<accession>A0AAD5M8G3</accession>
<dbReference type="SUPFAM" id="SSF53474">
    <property type="entry name" value="alpha/beta-Hydrolases"/>
    <property type="match status" value="1"/>
</dbReference>
<dbReference type="EMBL" id="JAKCXM010000012">
    <property type="protein sequence ID" value="KAJ0408365.1"/>
    <property type="molecule type" value="Genomic_DNA"/>
</dbReference>
<keyword evidence="2" id="KW-1185">Reference proteome</keyword>
<evidence type="ECO:0000313" key="1">
    <source>
        <dbReference type="EMBL" id="KAJ0408365.1"/>
    </source>
</evidence>
<dbReference type="Gene3D" id="3.40.50.1820">
    <property type="entry name" value="alpha/beta hydrolase"/>
    <property type="match status" value="1"/>
</dbReference>
<protein>
    <submittedName>
        <fullName evidence="1">Uncharacterized protein</fullName>
    </submittedName>
</protein>
<comment type="caution">
    <text evidence="1">The sequence shown here is derived from an EMBL/GenBank/DDBJ whole genome shotgun (WGS) entry which is preliminary data.</text>
</comment>
<dbReference type="Proteomes" id="UP001209570">
    <property type="component" value="Unassembled WGS sequence"/>
</dbReference>
<dbReference type="AlphaFoldDB" id="A0AAD5M8G3"/>
<dbReference type="InterPro" id="IPR029058">
    <property type="entry name" value="AB_hydrolase_fold"/>
</dbReference>
<proteinExistence type="predicted"/>
<name>A0AAD5M8G3_PYTIN</name>
<sequence>MDRNMPHGAGHVVLLDHHALAAVRSSSGSISSIASGGCTPSYSAPSSQDGASADDSDAVAAYFVAPASHIGRVVTGVVFCDEPLRASSISISSRASAAAVDQGFSLASVAFADKLAEQGYKVVVLGDGLSLETADAERRVAQAAAFLRRQHGVQRVALMGFGAAADAVLRLAVQPSTPTAPVVDCVVALSPDGRALWADGEAPASPVEHALPPTLVLVPGKSAYAASEEFRRLQRVFRAAPTFSTDPPSFRARVFPDRSKGFAFSGITDEDAATQAIAEVLDWLVVHLHRFRIAACTSDADPWWPQGRNGPFLNVGLQAWQASRCAWITPTHEHPGRPPRVPSHLVFDGLSSVRRTFELPQRMALGDVVEIFVDIWEVQQ</sequence>
<evidence type="ECO:0000313" key="2">
    <source>
        <dbReference type="Proteomes" id="UP001209570"/>
    </source>
</evidence>
<organism evidence="1 2">
    <name type="scientific">Pythium insidiosum</name>
    <name type="common">Pythiosis disease agent</name>
    <dbReference type="NCBI Taxonomy" id="114742"/>
    <lineage>
        <taxon>Eukaryota</taxon>
        <taxon>Sar</taxon>
        <taxon>Stramenopiles</taxon>
        <taxon>Oomycota</taxon>
        <taxon>Peronosporomycetes</taxon>
        <taxon>Pythiales</taxon>
        <taxon>Pythiaceae</taxon>
        <taxon>Pythium</taxon>
    </lineage>
</organism>
<gene>
    <name evidence="1" type="ORF">P43SY_003091</name>
</gene>
<reference evidence="1" key="1">
    <citation type="submission" date="2021-12" db="EMBL/GenBank/DDBJ databases">
        <title>Prjna785345.</title>
        <authorList>
            <person name="Rujirawat T."/>
            <person name="Krajaejun T."/>
        </authorList>
    </citation>
    <scope>NUCLEOTIDE SEQUENCE</scope>
    <source>
        <strain evidence="1">Pi057C3</strain>
    </source>
</reference>